<dbReference type="AlphaFoldDB" id="A0A9W6WTQ9"/>
<organism evidence="1 2">
    <name type="scientific">Phytophthora lilii</name>
    <dbReference type="NCBI Taxonomy" id="2077276"/>
    <lineage>
        <taxon>Eukaryota</taxon>
        <taxon>Sar</taxon>
        <taxon>Stramenopiles</taxon>
        <taxon>Oomycota</taxon>
        <taxon>Peronosporomycetes</taxon>
        <taxon>Peronosporales</taxon>
        <taxon>Peronosporaceae</taxon>
        <taxon>Phytophthora</taxon>
    </lineage>
</organism>
<evidence type="ECO:0000313" key="1">
    <source>
        <dbReference type="EMBL" id="GMF15870.1"/>
    </source>
</evidence>
<reference evidence="1" key="1">
    <citation type="submission" date="2023-04" db="EMBL/GenBank/DDBJ databases">
        <title>Phytophthora lilii NBRC 32176.</title>
        <authorList>
            <person name="Ichikawa N."/>
            <person name="Sato H."/>
            <person name="Tonouchi N."/>
        </authorList>
    </citation>
    <scope>NUCLEOTIDE SEQUENCE</scope>
    <source>
        <strain evidence="1">NBRC 32176</strain>
    </source>
</reference>
<dbReference type="Proteomes" id="UP001165083">
    <property type="component" value="Unassembled WGS sequence"/>
</dbReference>
<protein>
    <submittedName>
        <fullName evidence="1">Unnamed protein product</fullName>
    </submittedName>
</protein>
<accession>A0A9W6WTQ9</accession>
<proteinExistence type="predicted"/>
<comment type="caution">
    <text evidence="1">The sequence shown here is derived from an EMBL/GenBank/DDBJ whole genome shotgun (WGS) entry which is preliminary data.</text>
</comment>
<name>A0A9W6WTQ9_9STRA</name>
<dbReference type="EMBL" id="BSXW01000232">
    <property type="protein sequence ID" value="GMF15870.1"/>
    <property type="molecule type" value="Genomic_DNA"/>
</dbReference>
<evidence type="ECO:0000313" key="2">
    <source>
        <dbReference type="Proteomes" id="UP001165083"/>
    </source>
</evidence>
<keyword evidence="2" id="KW-1185">Reference proteome</keyword>
<sequence length="188" mass="20668">MQSTSDTILDPRGTSQRSGDLLATLDVAYKNENLGEGSDCSVNSRGGSGYDGGCTNGAELEADGTVDYEDESVEVHTFSASALSFVKWRQSGSETPGQIDYAIYKDVHEPRDQWRLVDAFSLRKSNRIRNQARANSNRLLPTLASAPIRRVRPLHHKEHTQVIERQQKALGPEGLEECVCIVGSTCSR</sequence>
<gene>
    <name evidence="1" type="ORF">Plil01_000554400</name>
</gene>